<protein>
    <submittedName>
        <fullName evidence="2">Molybdopterin-dependent oxidoreductase</fullName>
    </submittedName>
</protein>
<dbReference type="InterPro" id="IPR036374">
    <property type="entry name" value="OxRdtase_Mopterin-bd_sf"/>
</dbReference>
<name>A0ABZ2KBM7_9BACT</name>
<gene>
    <name evidence="2" type="ORF">LZC95_04520</name>
</gene>
<dbReference type="SUPFAM" id="SSF56524">
    <property type="entry name" value="Oxidoreductase molybdopterin-binding domain"/>
    <property type="match status" value="1"/>
</dbReference>
<accession>A0ABZ2KBM7</accession>
<proteinExistence type="predicted"/>
<dbReference type="PANTHER" id="PTHR43032:SF4">
    <property type="entry name" value="OXIDOREDUCTASE MOLYBDOPTERIN-BINDING DOMAIN-CONTAINING PROTEIN"/>
    <property type="match status" value="1"/>
</dbReference>
<evidence type="ECO:0000313" key="3">
    <source>
        <dbReference type="Proteomes" id="UP001379533"/>
    </source>
</evidence>
<organism evidence="2 3">
    <name type="scientific">Pendulispora brunnea</name>
    <dbReference type="NCBI Taxonomy" id="2905690"/>
    <lineage>
        <taxon>Bacteria</taxon>
        <taxon>Pseudomonadati</taxon>
        <taxon>Myxococcota</taxon>
        <taxon>Myxococcia</taxon>
        <taxon>Myxococcales</taxon>
        <taxon>Sorangiineae</taxon>
        <taxon>Pendulisporaceae</taxon>
        <taxon>Pendulispora</taxon>
    </lineage>
</organism>
<dbReference type="Proteomes" id="UP001379533">
    <property type="component" value="Chromosome"/>
</dbReference>
<dbReference type="EMBL" id="CP089982">
    <property type="protein sequence ID" value="WXA96103.1"/>
    <property type="molecule type" value="Genomic_DNA"/>
</dbReference>
<sequence>MDKPSRVIKPSMLGRRTLLRGIATGTGIIALGGATHVLADDDASRRASSLKRPDGRPRLPPSQFLLQRLRPMGGSEGDPSAKNFKLRVYGEVEAPFEIDFAELLEMPQVEQTCDVHCVTKWTVLDSHWTGVRVADLAARAKMKRTARHVIFEGANGYTSNVLVREALAPTSLVAHRYEGAPLARPHGAPVRALVPDLYFWKSAKWLSGIRFSAVDQPGYWEVRGYNNHADPWREERYG</sequence>
<dbReference type="Pfam" id="PF00174">
    <property type="entry name" value="Oxidored_molyb"/>
    <property type="match status" value="1"/>
</dbReference>
<dbReference type="Gene3D" id="3.90.420.10">
    <property type="entry name" value="Oxidoreductase, molybdopterin-binding domain"/>
    <property type="match status" value="1"/>
</dbReference>
<dbReference type="PANTHER" id="PTHR43032">
    <property type="entry name" value="PROTEIN-METHIONINE-SULFOXIDE REDUCTASE"/>
    <property type="match status" value="1"/>
</dbReference>
<evidence type="ECO:0000259" key="1">
    <source>
        <dbReference type="Pfam" id="PF00174"/>
    </source>
</evidence>
<evidence type="ECO:0000313" key="2">
    <source>
        <dbReference type="EMBL" id="WXA96103.1"/>
    </source>
</evidence>
<reference evidence="2 3" key="1">
    <citation type="submission" date="2021-12" db="EMBL/GenBank/DDBJ databases">
        <title>Discovery of the Pendulisporaceae a myxobacterial family with distinct sporulation behavior and unique specialized metabolism.</title>
        <authorList>
            <person name="Garcia R."/>
            <person name="Popoff A."/>
            <person name="Bader C.D."/>
            <person name="Loehr J."/>
            <person name="Walesch S."/>
            <person name="Walt C."/>
            <person name="Boldt J."/>
            <person name="Bunk B."/>
            <person name="Haeckl F.J.F.P.J."/>
            <person name="Gunesch A.P."/>
            <person name="Birkelbach J."/>
            <person name="Nuebel U."/>
            <person name="Pietschmann T."/>
            <person name="Bach T."/>
            <person name="Mueller R."/>
        </authorList>
    </citation>
    <scope>NUCLEOTIDE SEQUENCE [LARGE SCALE GENOMIC DNA]</scope>
    <source>
        <strain evidence="2 3">MSr12523</strain>
    </source>
</reference>
<dbReference type="PROSITE" id="PS51318">
    <property type="entry name" value="TAT"/>
    <property type="match status" value="1"/>
</dbReference>
<dbReference type="RefSeq" id="WP_394846714.1">
    <property type="nucleotide sequence ID" value="NZ_CP089982.1"/>
</dbReference>
<dbReference type="InterPro" id="IPR006311">
    <property type="entry name" value="TAT_signal"/>
</dbReference>
<keyword evidence="3" id="KW-1185">Reference proteome</keyword>
<feature type="domain" description="Oxidoreductase molybdopterin-binding" evidence="1">
    <location>
        <begin position="80"/>
        <end position="220"/>
    </location>
</feature>
<dbReference type="InterPro" id="IPR000572">
    <property type="entry name" value="OxRdtase_Mopterin-bd_dom"/>
</dbReference>